<dbReference type="Proteomes" id="UP001501237">
    <property type="component" value="Unassembled WGS sequence"/>
</dbReference>
<dbReference type="InterPro" id="IPR036866">
    <property type="entry name" value="RibonucZ/Hydroxyglut_hydro"/>
</dbReference>
<protein>
    <submittedName>
        <fullName evidence="7">Alkyl sulfatase dimerization domain-containing protein</fullName>
    </submittedName>
</protein>
<name>A0ABP6QCV6_9ACTN</name>
<keyword evidence="2" id="KW-0479">Metal-binding</keyword>
<keyword evidence="3" id="KW-0378">Hydrolase</keyword>
<dbReference type="Pfam" id="PF00753">
    <property type="entry name" value="Lactamase_B"/>
    <property type="match status" value="1"/>
</dbReference>
<dbReference type="InterPro" id="IPR001018">
    <property type="entry name" value="Beta-lactamase_class-B_CS"/>
</dbReference>
<keyword evidence="4" id="KW-0862">Zinc</keyword>
<dbReference type="Pfam" id="PF14863">
    <property type="entry name" value="Alkyl_sulf_dimr"/>
    <property type="match status" value="1"/>
</dbReference>
<dbReference type="SUPFAM" id="SSF56281">
    <property type="entry name" value="Metallo-hydrolase/oxidoreductase"/>
    <property type="match status" value="1"/>
</dbReference>
<dbReference type="RefSeq" id="WP_344831631.1">
    <property type="nucleotide sequence ID" value="NZ_BAAAUV010000011.1"/>
</dbReference>
<dbReference type="EMBL" id="BAAAUV010000011">
    <property type="protein sequence ID" value="GAA3220723.1"/>
    <property type="molecule type" value="Genomic_DNA"/>
</dbReference>
<evidence type="ECO:0000256" key="1">
    <source>
        <dbReference type="ARBA" id="ARBA00001947"/>
    </source>
</evidence>
<dbReference type="InterPro" id="IPR044097">
    <property type="entry name" value="Bds1/SdsA1_MBL-fold"/>
</dbReference>
<comment type="similarity">
    <text evidence="5">Belongs to the metallo-beta-lactamase superfamily. Type III sulfatase family.</text>
</comment>
<dbReference type="SMART" id="SM00849">
    <property type="entry name" value="Lactamase_B"/>
    <property type="match status" value="1"/>
</dbReference>
<dbReference type="Gene3D" id="3.60.15.30">
    <property type="entry name" value="Metallo-beta-lactamase domain"/>
    <property type="match status" value="1"/>
</dbReference>
<dbReference type="InterPro" id="IPR036527">
    <property type="entry name" value="SCP2_sterol-bd_dom_sf"/>
</dbReference>
<dbReference type="InterPro" id="IPR038536">
    <property type="entry name" value="Alkyl/aryl-sulf_dimr_sf"/>
</dbReference>
<dbReference type="Gene3D" id="1.25.40.880">
    <property type="entry name" value="Alkyl sulfatase, dimerisation domain"/>
    <property type="match status" value="1"/>
</dbReference>
<comment type="cofactor">
    <cofactor evidence="1">
        <name>Zn(2+)</name>
        <dbReference type="ChEBI" id="CHEBI:29105"/>
    </cofactor>
</comment>
<dbReference type="InterPro" id="IPR001279">
    <property type="entry name" value="Metallo-B-lactamas"/>
</dbReference>
<comment type="caution">
    <text evidence="7">The sequence shown here is derived from an EMBL/GenBank/DDBJ whole genome shotgun (WGS) entry which is preliminary data.</text>
</comment>
<dbReference type="InterPro" id="IPR052195">
    <property type="entry name" value="Bact_Alkyl/Aryl-Sulfatase"/>
</dbReference>
<feature type="domain" description="Metallo-beta-lactamase" evidence="6">
    <location>
        <begin position="85"/>
        <end position="303"/>
    </location>
</feature>
<dbReference type="InterPro" id="IPR029229">
    <property type="entry name" value="Alkyl_sulf_C"/>
</dbReference>
<reference evidence="8" key="1">
    <citation type="journal article" date="2019" name="Int. J. Syst. Evol. Microbiol.">
        <title>The Global Catalogue of Microorganisms (GCM) 10K type strain sequencing project: providing services to taxonomists for standard genome sequencing and annotation.</title>
        <authorList>
            <consortium name="The Broad Institute Genomics Platform"/>
            <consortium name="The Broad Institute Genome Sequencing Center for Infectious Disease"/>
            <person name="Wu L."/>
            <person name="Ma J."/>
        </authorList>
    </citation>
    <scope>NUCLEOTIDE SEQUENCE [LARGE SCALE GENOMIC DNA]</scope>
    <source>
        <strain evidence="8">JCM 9377</strain>
    </source>
</reference>
<evidence type="ECO:0000313" key="8">
    <source>
        <dbReference type="Proteomes" id="UP001501237"/>
    </source>
</evidence>
<organism evidence="7 8">
    <name type="scientific">Actinocorallia longicatena</name>
    <dbReference type="NCBI Taxonomy" id="111803"/>
    <lineage>
        <taxon>Bacteria</taxon>
        <taxon>Bacillati</taxon>
        <taxon>Actinomycetota</taxon>
        <taxon>Actinomycetes</taxon>
        <taxon>Streptosporangiales</taxon>
        <taxon>Thermomonosporaceae</taxon>
        <taxon>Actinocorallia</taxon>
    </lineage>
</organism>
<dbReference type="CDD" id="cd07710">
    <property type="entry name" value="arylsulfatase_Sdsa1-like_MBL-fold"/>
    <property type="match status" value="1"/>
</dbReference>
<dbReference type="Pfam" id="PF14864">
    <property type="entry name" value="Alkyl_sulf_C"/>
    <property type="match status" value="1"/>
</dbReference>
<evidence type="ECO:0000256" key="3">
    <source>
        <dbReference type="ARBA" id="ARBA00022801"/>
    </source>
</evidence>
<dbReference type="SUPFAM" id="SSF55718">
    <property type="entry name" value="SCP-like"/>
    <property type="match status" value="1"/>
</dbReference>
<dbReference type="PANTHER" id="PTHR43223:SF1">
    <property type="entry name" value="ALKYL_ARYL-SULFATASE BDS1"/>
    <property type="match status" value="1"/>
</dbReference>
<gene>
    <name evidence="7" type="ORF">GCM10010468_45470</name>
</gene>
<dbReference type="InterPro" id="IPR029228">
    <property type="entry name" value="Alkyl_sulf_dimr"/>
</dbReference>
<dbReference type="PROSITE" id="PS00743">
    <property type="entry name" value="BETA_LACTAMASE_B_1"/>
    <property type="match status" value="1"/>
</dbReference>
<evidence type="ECO:0000256" key="4">
    <source>
        <dbReference type="ARBA" id="ARBA00022833"/>
    </source>
</evidence>
<evidence type="ECO:0000259" key="6">
    <source>
        <dbReference type="SMART" id="SM00849"/>
    </source>
</evidence>
<evidence type="ECO:0000313" key="7">
    <source>
        <dbReference type="EMBL" id="GAA3220723.1"/>
    </source>
</evidence>
<evidence type="ECO:0000256" key="5">
    <source>
        <dbReference type="ARBA" id="ARBA00033751"/>
    </source>
</evidence>
<keyword evidence="8" id="KW-1185">Reference proteome</keyword>
<dbReference type="PANTHER" id="PTHR43223">
    <property type="entry name" value="ALKYL/ARYL-SULFATASE"/>
    <property type="match status" value="1"/>
</dbReference>
<dbReference type="Gene3D" id="3.30.1050.10">
    <property type="entry name" value="SCP2 sterol-binding domain"/>
    <property type="match status" value="1"/>
</dbReference>
<proteinExistence type="inferred from homology"/>
<evidence type="ECO:0000256" key="2">
    <source>
        <dbReference type="ARBA" id="ARBA00022723"/>
    </source>
</evidence>
<sequence>MGIMPSFEDRTDFANADRGFIGTAADPRVEDASGRVVWDLDAYAFLDGPCPETANPSLWRQSQLCAKHGLYRVADGIYQVRGFDLSNVTFIEGDEGIMVVDPLLSAEPAVAALALYREHRGDRPVKGVIYTHSHADHFGGVRGVLDDGADVPIIAPAGFLEHAVAENVYAGTAMNRRAIYMYGAELAKGPEGQIGAGLGQTTSTGTISLIEPNLHITETGQEEVIDGVRYVFQLTPGTEAPAEMNFHLPERRALCMAENATHTLHNVLTLRGALVRDPRIWSRYLTESIELFAADSDVLFASHHWPTWGTAELTEFMTTQRDIYSYLHDQTLRMINQGMTGPEIAEAIELPAALASAWNARGYYGSVSHNVKAIYQRYMGWFDGNPAHLWALPPEQSAKKHVEFMGGADAVLAKAKASVQAGEIRWSAQVLNYVVFADPSNTAAREQLAKVYDVLGHGAENGTWRNFYLQGAAELRGHKAAASIDSASPDVARALSIEQVFDSIAIRIDGPRAAGTDVTIDWNFTDLKEEVRLKLGNGVLVQTRAHDGTAADLSLTLTKPQLLGLVATGDLAGIQADGDRQALATLIGLLDEGDRSFDIVTP</sequence>
<accession>A0ABP6QCV6</accession>